<dbReference type="InterPro" id="IPR010539">
    <property type="entry name" value="BaxI_1-like"/>
</dbReference>
<evidence type="ECO:0000313" key="2">
    <source>
        <dbReference type="EMBL" id="QDV06261.1"/>
    </source>
</evidence>
<feature type="transmembrane region" description="Helical" evidence="1">
    <location>
        <begin position="75"/>
        <end position="95"/>
    </location>
</feature>
<gene>
    <name evidence="2" type="ORF">Poly30_17690</name>
</gene>
<organism evidence="2 3">
    <name type="scientific">Saltatorellus ferox</name>
    <dbReference type="NCBI Taxonomy" id="2528018"/>
    <lineage>
        <taxon>Bacteria</taxon>
        <taxon>Pseudomonadati</taxon>
        <taxon>Planctomycetota</taxon>
        <taxon>Planctomycetia</taxon>
        <taxon>Planctomycetia incertae sedis</taxon>
        <taxon>Saltatorellus</taxon>
    </lineage>
</organism>
<dbReference type="EMBL" id="CP036434">
    <property type="protein sequence ID" value="QDV06261.1"/>
    <property type="molecule type" value="Genomic_DNA"/>
</dbReference>
<keyword evidence="1" id="KW-0812">Transmembrane</keyword>
<feature type="transmembrane region" description="Helical" evidence="1">
    <location>
        <begin position="45"/>
        <end position="63"/>
    </location>
</feature>
<accession>A0A518EQA2</accession>
<keyword evidence="1" id="KW-0472">Membrane</keyword>
<dbReference type="PANTHER" id="PTHR41282">
    <property type="entry name" value="CONSERVED TRANSMEMBRANE PROTEIN-RELATED"/>
    <property type="match status" value="1"/>
</dbReference>
<reference evidence="2 3" key="1">
    <citation type="submission" date="2019-02" db="EMBL/GenBank/DDBJ databases">
        <title>Deep-cultivation of Planctomycetes and their phenomic and genomic characterization uncovers novel biology.</title>
        <authorList>
            <person name="Wiegand S."/>
            <person name="Jogler M."/>
            <person name="Boedeker C."/>
            <person name="Pinto D."/>
            <person name="Vollmers J."/>
            <person name="Rivas-Marin E."/>
            <person name="Kohn T."/>
            <person name="Peeters S.H."/>
            <person name="Heuer A."/>
            <person name="Rast P."/>
            <person name="Oberbeckmann S."/>
            <person name="Bunk B."/>
            <person name="Jeske O."/>
            <person name="Meyerdierks A."/>
            <person name="Storesund J.E."/>
            <person name="Kallscheuer N."/>
            <person name="Luecker S."/>
            <person name="Lage O.M."/>
            <person name="Pohl T."/>
            <person name="Merkel B.J."/>
            <person name="Hornburger P."/>
            <person name="Mueller R.-W."/>
            <person name="Bruemmer F."/>
            <person name="Labrenz M."/>
            <person name="Spormann A.M."/>
            <person name="Op den Camp H."/>
            <person name="Overmann J."/>
            <person name="Amann R."/>
            <person name="Jetten M.S.M."/>
            <person name="Mascher T."/>
            <person name="Medema M.H."/>
            <person name="Devos D.P."/>
            <person name="Kaster A.-K."/>
            <person name="Ovreas L."/>
            <person name="Rohde M."/>
            <person name="Galperin M.Y."/>
            <person name="Jogler C."/>
        </authorList>
    </citation>
    <scope>NUCLEOTIDE SEQUENCE [LARGE SCALE GENOMIC DNA]</scope>
    <source>
        <strain evidence="2 3">Poly30</strain>
    </source>
</reference>
<dbReference type="PIRSF" id="PIRSF009160">
    <property type="entry name" value="UCP009160"/>
    <property type="match status" value="1"/>
</dbReference>
<proteinExistence type="predicted"/>
<dbReference type="OrthoDB" id="116480at2"/>
<keyword evidence="3" id="KW-1185">Reference proteome</keyword>
<protein>
    <submittedName>
        <fullName evidence="2">Bax inhibitor 1 like protein</fullName>
    </submittedName>
</protein>
<feature type="transmembrane region" description="Helical" evidence="1">
    <location>
        <begin position="172"/>
        <end position="193"/>
    </location>
</feature>
<feature type="transmembrane region" description="Helical" evidence="1">
    <location>
        <begin position="107"/>
        <end position="127"/>
    </location>
</feature>
<name>A0A518EQA2_9BACT</name>
<evidence type="ECO:0000256" key="1">
    <source>
        <dbReference type="SAM" id="Phobius"/>
    </source>
</evidence>
<feature type="transmembrane region" description="Helical" evidence="1">
    <location>
        <begin position="139"/>
        <end position="160"/>
    </location>
</feature>
<feature type="transmembrane region" description="Helical" evidence="1">
    <location>
        <begin position="199"/>
        <end position="223"/>
    </location>
</feature>
<evidence type="ECO:0000313" key="3">
    <source>
        <dbReference type="Proteomes" id="UP000320390"/>
    </source>
</evidence>
<dbReference type="AlphaFoldDB" id="A0A518EQA2"/>
<feature type="transmembrane region" description="Helical" evidence="1">
    <location>
        <begin position="243"/>
        <end position="264"/>
    </location>
</feature>
<dbReference type="PANTHER" id="PTHR41282:SF1">
    <property type="entry name" value="CONSERVED TRANSMEMBRANE PROTEIN-RELATED"/>
    <property type="match status" value="1"/>
</dbReference>
<dbReference type="Proteomes" id="UP000320390">
    <property type="component" value="Chromosome"/>
</dbReference>
<sequence length="271" mass="29000">MRSSNPVLRDSAFQSSIEGARFGSAEQDQLARGLMTVQGTMAKTAMLLAAVVVAASFTWRKFMLAADGLPSGSSIMPWMLGGVIAGFALSLIIMWKPKLAPSLALPYALAEGLFLGAISAVYARSFSGENAVAGLGGGIVFQAVTLTFTVALSMFGLYAFRIIRVTERLRSIVFAATGGIALFYLLSFVLGFFGIHMPLIHSSGMAGIGFSMFVVGLAAFNLLLDFDLIERGARGGAPKYMEWYGAVALLITLVWLYIEILRLLGKLRSDD</sequence>
<keyword evidence="1" id="KW-1133">Transmembrane helix</keyword>
<dbReference type="RefSeq" id="WP_145196288.1">
    <property type="nucleotide sequence ID" value="NZ_CP036434.1"/>
</dbReference>
<dbReference type="Pfam" id="PF12811">
    <property type="entry name" value="BaxI_1"/>
    <property type="match status" value="1"/>
</dbReference>